<dbReference type="Gene3D" id="3.90.1680.10">
    <property type="entry name" value="SOS response associated peptidase-like"/>
    <property type="match status" value="1"/>
</dbReference>
<keyword evidence="3" id="KW-0227">DNA damage</keyword>
<comment type="similarity">
    <text evidence="1 8">Belongs to the SOS response-associated peptidase family.</text>
</comment>
<dbReference type="Pfam" id="PF02586">
    <property type="entry name" value="SRAP"/>
    <property type="match status" value="1"/>
</dbReference>
<evidence type="ECO:0000256" key="2">
    <source>
        <dbReference type="ARBA" id="ARBA00022670"/>
    </source>
</evidence>
<dbReference type="EMBL" id="SJPW01000003">
    <property type="protein sequence ID" value="TWU56711.1"/>
    <property type="molecule type" value="Genomic_DNA"/>
</dbReference>
<keyword evidence="7" id="KW-0456">Lyase</keyword>
<dbReference type="AlphaFoldDB" id="A0A5C6FAW3"/>
<comment type="caution">
    <text evidence="9">The sequence shown here is derived from an EMBL/GenBank/DDBJ whole genome shotgun (WGS) entry which is preliminary data.</text>
</comment>
<dbReference type="GO" id="GO:0016829">
    <property type="term" value="F:lyase activity"/>
    <property type="evidence" value="ECO:0007669"/>
    <property type="project" value="UniProtKB-KW"/>
</dbReference>
<dbReference type="Proteomes" id="UP000318288">
    <property type="component" value="Unassembled WGS sequence"/>
</dbReference>
<evidence type="ECO:0000256" key="5">
    <source>
        <dbReference type="ARBA" id="ARBA00023124"/>
    </source>
</evidence>
<keyword evidence="5" id="KW-0190">Covalent protein-DNA linkage</keyword>
<evidence type="ECO:0000313" key="9">
    <source>
        <dbReference type="EMBL" id="TWU56711.1"/>
    </source>
</evidence>
<dbReference type="InterPro" id="IPR036590">
    <property type="entry name" value="SRAP-like"/>
</dbReference>
<dbReference type="SUPFAM" id="SSF143081">
    <property type="entry name" value="BB1717-like"/>
    <property type="match status" value="1"/>
</dbReference>
<dbReference type="GO" id="GO:0008233">
    <property type="term" value="F:peptidase activity"/>
    <property type="evidence" value="ECO:0007669"/>
    <property type="project" value="UniProtKB-KW"/>
</dbReference>
<sequence>MCGRMTMRTPPTQWCQQFLPQIDPSAFDLDFTARYNIAPTQSVTCVLPAATTTSDGNGWSVEMIRWGLVPPWADELGIGSRMINARCETVAEKPSFRKAFTHQRCLVVVDGYYEWKKTDAGKQPYLIESVGPPGTVIAMAGLWETNTKASPDGTPIRTCTIITTTANDQTADVHDRMPVMLDQKDYQAWLDPAFTNSHALQSMLVPADSDQLRMMPVTRFVNNARNEGLQCVEPMG</sequence>
<dbReference type="GO" id="GO:0106300">
    <property type="term" value="P:protein-DNA covalent cross-linking repair"/>
    <property type="evidence" value="ECO:0007669"/>
    <property type="project" value="InterPro"/>
</dbReference>
<accession>A0A5C6FAW3</accession>
<keyword evidence="2 8" id="KW-0645">Protease</keyword>
<dbReference type="GO" id="GO:0003697">
    <property type="term" value="F:single-stranded DNA binding"/>
    <property type="evidence" value="ECO:0007669"/>
    <property type="project" value="InterPro"/>
</dbReference>
<reference evidence="9 10" key="1">
    <citation type="submission" date="2019-02" db="EMBL/GenBank/DDBJ databases">
        <title>Deep-cultivation of Planctomycetes and their phenomic and genomic characterization uncovers novel biology.</title>
        <authorList>
            <person name="Wiegand S."/>
            <person name="Jogler M."/>
            <person name="Boedeker C."/>
            <person name="Pinto D."/>
            <person name="Vollmers J."/>
            <person name="Rivas-Marin E."/>
            <person name="Kohn T."/>
            <person name="Peeters S.H."/>
            <person name="Heuer A."/>
            <person name="Rast P."/>
            <person name="Oberbeckmann S."/>
            <person name="Bunk B."/>
            <person name="Jeske O."/>
            <person name="Meyerdierks A."/>
            <person name="Storesund J.E."/>
            <person name="Kallscheuer N."/>
            <person name="Luecker S."/>
            <person name="Lage O.M."/>
            <person name="Pohl T."/>
            <person name="Merkel B.J."/>
            <person name="Hornburger P."/>
            <person name="Mueller R.-W."/>
            <person name="Bruemmer F."/>
            <person name="Labrenz M."/>
            <person name="Spormann A.M."/>
            <person name="Op Den Camp H."/>
            <person name="Overmann J."/>
            <person name="Amann R."/>
            <person name="Jetten M.S.M."/>
            <person name="Mascher T."/>
            <person name="Medema M.H."/>
            <person name="Devos D.P."/>
            <person name="Kaster A.-K."/>
            <person name="Ovreas L."/>
            <person name="Rohde M."/>
            <person name="Galperin M.Y."/>
            <person name="Jogler C."/>
        </authorList>
    </citation>
    <scope>NUCLEOTIDE SEQUENCE [LARGE SCALE GENOMIC DNA]</scope>
    <source>
        <strain evidence="9 10">Poly51</strain>
    </source>
</reference>
<keyword evidence="4 8" id="KW-0378">Hydrolase</keyword>
<dbReference type="EC" id="3.4.-.-" evidence="8"/>
<evidence type="ECO:0000256" key="4">
    <source>
        <dbReference type="ARBA" id="ARBA00022801"/>
    </source>
</evidence>
<name>A0A5C6FAW3_9BACT</name>
<gene>
    <name evidence="9" type="primary">yedK</name>
    <name evidence="9" type="ORF">Poly51_26280</name>
</gene>
<evidence type="ECO:0000256" key="6">
    <source>
        <dbReference type="ARBA" id="ARBA00023125"/>
    </source>
</evidence>
<dbReference type="PANTHER" id="PTHR13604">
    <property type="entry name" value="DC12-RELATED"/>
    <property type="match status" value="1"/>
</dbReference>
<keyword evidence="6" id="KW-0238">DNA-binding</keyword>
<organism evidence="9 10">
    <name type="scientific">Rubripirellula tenax</name>
    <dbReference type="NCBI Taxonomy" id="2528015"/>
    <lineage>
        <taxon>Bacteria</taxon>
        <taxon>Pseudomonadati</taxon>
        <taxon>Planctomycetota</taxon>
        <taxon>Planctomycetia</taxon>
        <taxon>Pirellulales</taxon>
        <taxon>Pirellulaceae</taxon>
        <taxon>Rubripirellula</taxon>
    </lineage>
</organism>
<protein>
    <recommendedName>
        <fullName evidence="8">Abasic site processing protein</fullName>
        <ecNumber evidence="8">3.4.-.-</ecNumber>
    </recommendedName>
</protein>
<evidence type="ECO:0000256" key="7">
    <source>
        <dbReference type="ARBA" id="ARBA00023239"/>
    </source>
</evidence>
<proteinExistence type="inferred from homology"/>
<dbReference type="PANTHER" id="PTHR13604:SF0">
    <property type="entry name" value="ABASIC SITE PROCESSING PROTEIN HMCES"/>
    <property type="match status" value="1"/>
</dbReference>
<dbReference type="GO" id="GO:0006508">
    <property type="term" value="P:proteolysis"/>
    <property type="evidence" value="ECO:0007669"/>
    <property type="project" value="UniProtKB-KW"/>
</dbReference>
<keyword evidence="10" id="KW-1185">Reference proteome</keyword>
<evidence type="ECO:0000256" key="3">
    <source>
        <dbReference type="ARBA" id="ARBA00022763"/>
    </source>
</evidence>
<evidence type="ECO:0000313" key="10">
    <source>
        <dbReference type="Proteomes" id="UP000318288"/>
    </source>
</evidence>
<evidence type="ECO:0000256" key="8">
    <source>
        <dbReference type="RuleBase" id="RU364100"/>
    </source>
</evidence>
<dbReference type="InterPro" id="IPR003738">
    <property type="entry name" value="SRAP"/>
</dbReference>
<dbReference type="OrthoDB" id="9782620at2"/>
<evidence type="ECO:0000256" key="1">
    <source>
        <dbReference type="ARBA" id="ARBA00008136"/>
    </source>
</evidence>